<dbReference type="EMBL" id="CP036261">
    <property type="protein sequence ID" value="QDS90216.1"/>
    <property type="molecule type" value="Genomic_DNA"/>
</dbReference>
<accession>A0A517M5R9</accession>
<dbReference type="KEGG" id="ruv:EC9_44230"/>
<dbReference type="OrthoDB" id="281448at2"/>
<proteinExistence type="predicted"/>
<reference evidence="1 2" key="1">
    <citation type="submission" date="2019-02" db="EMBL/GenBank/DDBJ databases">
        <title>Deep-cultivation of Planctomycetes and their phenomic and genomic characterization uncovers novel biology.</title>
        <authorList>
            <person name="Wiegand S."/>
            <person name="Jogler M."/>
            <person name="Boedeker C."/>
            <person name="Pinto D."/>
            <person name="Vollmers J."/>
            <person name="Rivas-Marin E."/>
            <person name="Kohn T."/>
            <person name="Peeters S.H."/>
            <person name="Heuer A."/>
            <person name="Rast P."/>
            <person name="Oberbeckmann S."/>
            <person name="Bunk B."/>
            <person name="Jeske O."/>
            <person name="Meyerdierks A."/>
            <person name="Storesund J.E."/>
            <person name="Kallscheuer N."/>
            <person name="Luecker S."/>
            <person name="Lage O.M."/>
            <person name="Pohl T."/>
            <person name="Merkel B.J."/>
            <person name="Hornburger P."/>
            <person name="Mueller R.-W."/>
            <person name="Bruemmer F."/>
            <person name="Labrenz M."/>
            <person name="Spormann A.M."/>
            <person name="Op den Camp H."/>
            <person name="Overmann J."/>
            <person name="Amann R."/>
            <person name="Jetten M.S.M."/>
            <person name="Mascher T."/>
            <person name="Medema M.H."/>
            <person name="Devos D.P."/>
            <person name="Kaster A.-K."/>
            <person name="Ovreas L."/>
            <person name="Rohde M."/>
            <person name="Galperin M.Y."/>
            <person name="Jogler C."/>
        </authorList>
    </citation>
    <scope>NUCLEOTIDE SEQUENCE [LARGE SCALE GENOMIC DNA]</scope>
    <source>
        <strain evidence="1 2">EC9</strain>
    </source>
</reference>
<dbReference type="NCBIfam" id="TIGR03698">
    <property type="entry name" value="clan_AA_DTGF"/>
    <property type="match status" value="1"/>
</dbReference>
<keyword evidence="2" id="KW-1185">Reference proteome</keyword>
<dbReference type="AlphaFoldDB" id="A0A517M5R9"/>
<evidence type="ECO:0008006" key="3">
    <source>
        <dbReference type="Google" id="ProtNLM"/>
    </source>
</evidence>
<sequence length="130" mass="13903">MKGIVDSGGRALIPVELRRSADTDATTFQVWIDTGFTGDLVLPTAAIEDLQLEPSGSVDAILADGSQIGLSTYSCTIEWFGTSKPLEIIANQGESPLLGVGLLLGLELRVDYRNLRVDLTPSQKDDVGVR</sequence>
<organism evidence="1 2">
    <name type="scientific">Rosistilla ulvae</name>
    <dbReference type="NCBI Taxonomy" id="1930277"/>
    <lineage>
        <taxon>Bacteria</taxon>
        <taxon>Pseudomonadati</taxon>
        <taxon>Planctomycetota</taxon>
        <taxon>Planctomycetia</taxon>
        <taxon>Pirellulales</taxon>
        <taxon>Pirellulaceae</taxon>
        <taxon>Rosistilla</taxon>
    </lineage>
</organism>
<gene>
    <name evidence="1" type="ORF">EC9_44230</name>
</gene>
<evidence type="ECO:0000313" key="1">
    <source>
        <dbReference type="EMBL" id="QDS90216.1"/>
    </source>
</evidence>
<dbReference type="Proteomes" id="UP000319557">
    <property type="component" value="Chromosome"/>
</dbReference>
<name>A0A517M5R9_9BACT</name>
<dbReference type="InterPro" id="IPR022274">
    <property type="entry name" value="Peptidase_asp_AF0612"/>
</dbReference>
<dbReference type="RefSeq" id="WP_145348071.1">
    <property type="nucleotide sequence ID" value="NZ_CP036261.1"/>
</dbReference>
<evidence type="ECO:0000313" key="2">
    <source>
        <dbReference type="Proteomes" id="UP000319557"/>
    </source>
</evidence>
<protein>
    <recommendedName>
        <fullName evidence="3">Clan AA aspartic protease</fullName>
    </recommendedName>
</protein>